<gene>
    <name evidence="2" type="ORF">WOLCODRAFT_159476</name>
</gene>
<evidence type="ECO:0000313" key="2">
    <source>
        <dbReference type="EMBL" id="PCH36197.1"/>
    </source>
</evidence>
<evidence type="ECO:0000313" key="3">
    <source>
        <dbReference type="Proteomes" id="UP000218811"/>
    </source>
</evidence>
<feature type="chain" id="PRO_5013729487" description="Secreted protein" evidence="1">
    <location>
        <begin position="27"/>
        <end position="86"/>
    </location>
</feature>
<proteinExistence type="predicted"/>
<evidence type="ECO:0008006" key="4">
    <source>
        <dbReference type="Google" id="ProtNLM"/>
    </source>
</evidence>
<organism evidence="2 3">
    <name type="scientific">Wolfiporia cocos (strain MD-104)</name>
    <name type="common">Brown rot fungus</name>
    <dbReference type="NCBI Taxonomy" id="742152"/>
    <lineage>
        <taxon>Eukaryota</taxon>
        <taxon>Fungi</taxon>
        <taxon>Dikarya</taxon>
        <taxon>Basidiomycota</taxon>
        <taxon>Agaricomycotina</taxon>
        <taxon>Agaricomycetes</taxon>
        <taxon>Polyporales</taxon>
        <taxon>Phaeolaceae</taxon>
        <taxon>Wolfiporia</taxon>
    </lineage>
</organism>
<protein>
    <recommendedName>
        <fullName evidence="4">Secreted protein</fullName>
    </recommendedName>
</protein>
<dbReference type="Proteomes" id="UP000218811">
    <property type="component" value="Unassembled WGS sequence"/>
</dbReference>
<reference evidence="2 3" key="1">
    <citation type="journal article" date="2012" name="Science">
        <title>The Paleozoic origin of enzymatic lignin decomposition reconstructed from 31 fungal genomes.</title>
        <authorList>
            <person name="Floudas D."/>
            <person name="Binder M."/>
            <person name="Riley R."/>
            <person name="Barry K."/>
            <person name="Blanchette R.A."/>
            <person name="Henrissat B."/>
            <person name="Martinez A.T."/>
            <person name="Otillar R."/>
            <person name="Spatafora J.W."/>
            <person name="Yadav J.S."/>
            <person name="Aerts A."/>
            <person name="Benoit I."/>
            <person name="Boyd A."/>
            <person name="Carlson A."/>
            <person name="Copeland A."/>
            <person name="Coutinho P.M."/>
            <person name="de Vries R.P."/>
            <person name="Ferreira P."/>
            <person name="Findley K."/>
            <person name="Foster B."/>
            <person name="Gaskell J."/>
            <person name="Glotzer D."/>
            <person name="Gorecki P."/>
            <person name="Heitman J."/>
            <person name="Hesse C."/>
            <person name="Hori C."/>
            <person name="Igarashi K."/>
            <person name="Jurgens J.A."/>
            <person name="Kallen N."/>
            <person name="Kersten P."/>
            <person name="Kohler A."/>
            <person name="Kuees U."/>
            <person name="Kumar T.K.A."/>
            <person name="Kuo A."/>
            <person name="LaButti K."/>
            <person name="Larrondo L.F."/>
            <person name="Lindquist E."/>
            <person name="Ling A."/>
            <person name="Lombard V."/>
            <person name="Lucas S."/>
            <person name="Lundell T."/>
            <person name="Martin R."/>
            <person name="McLaughlin D.J."/>
            <person name="Morgenstern I."/>
            <person name="Morin E."/>
            <person name="Murat C."/>
            <person name="Nagy L.G."/>
            <person name="Nolan M."/>
            <person name="Ohm R.A."/>
            <person name="Patyshakuliyeva A."/>
            <person name="Rokas A."/>
            <person name="Ruiz-Duenas F.J."/>
            <person name="Sabat G."/>
            <person name="Salamov A."/>
            <person name="Samejima M."/>
            <person name="Schmutz J."/>
            <person name="Slot J.C."/>
            <person name="St John F."/>
            <person name="Stenlid J."/>
            <person name="Sun H."/>
            <person name="Sun S."/>
            <person name="Syed K."/>
            <person name="Tsang A."/>
            <person name="Wiebenga A."/>
            <person name="Young D."/>
            <person name="Pisabarro A."/>
            <person name="Eastwood D.C."/>
            <person name="Martin F."/>
            <person name="Cullen D."/>
            <person name="Grigoriev I.V."/>
            <person name="Hibbett D.S."/>
        </authorList>
    </citation>
    <scope>NUCLEOTIDE SEQUENCE [LARGE SCALE GENOMIC DNA]</scope>
    <source>
        <strain evidence="2 3">MD-104</strain>
    </source>
</reference>
<feature type="signal peptide" evidence="1">
    <location>
        <begin position="1"/>
        <end position="26"/>
    </location>
</feature>
<accession>A0A2H3JJM4</accession>
<keyword evidence="1" id="KW-0732">Signal</keyword>
<dbReference type="EMBL" id="KB467872">
    <property type="protein sequence ID" value="PCH36197.1"/>
    <property type="molecule type" value="Genomic_DNA"/>
</dbReference>
<sequence length="86" mass="9143">MGVDYVALAPVLVLLLLHAAAQRQLAQLVSYYHSYAIAVPRVYSEVSLGATLHKPAIAAQCQLTHICIAVLADTSCIPRLSDARAG</sequence>
<keyword evidence="3" id="KW-1185">Reference proteome</keyword>
<evidence type="ECO:0000256" key="1">
    <source>
        <dbReference type="SAM" id="SignalP"/>
    </source>
</evidence>
<dbReference type="AlphaFoldDB" id="A0A2H3JJM4"/>
<name>A0A2H3JJM4_WOLCO</name>